<protein>
    <submittedName>
        <fullName evidence="5">Trigger factor</fullName>
    </submittedName>
</protein>
<keyword evidence="1" id="KW-0697">Rotamase</keyword>
<dbReference type="Pfam" id="PF05698">
    <property type="entry name" value="Trigger_C"/>
    <property type="match status" value="1"/>
</dbReference>
<dbReference type="EMBL" id="FNHZ01000001">
    <property type="protein sequence ID" value="SDM55278.1"/>
    <property type="molecule type" value="Genomic_DNA"/>
</dbReference>
<evidence type="ECO:0000313" key="5">
    <source>
        <dbReference type="EMBL" id="SDM55278.1"/>
    </source>
</evidence>
<dbReference type="InterPro" id="IPR008880">
    <property type="entry name" value="Trigger_fac_C"/>
</dbReference>
<feature type="chain" id="PRO_5039058128" evidence="3">
    <location>
        <begin position="25"/>
        <end position="351"/>
    </location>
</feature>
<name>A0A1G9U5W1_9FIRM</name>
<keyword evidence="6" id="KW-1185">Reference proteome</keyword>
<dbReference type="RefSeq" id="WP_074520870.1">
    <property type="nucleotide sequence ID" value="NZ_FNHZ01000001.1"/>
</dbReference>
<evidence type="ECO:0000256" key="1">
    <source>
        <dbReference type="ARBA" id="ARBA00023110"/>
    </source>
</evidence>
<dbReference type="GO" id="GO:0003755">
    <property type="term" value="F:peptidyl-prolyl cis-trans isomerase activity"/>
    <property type="evidence" value="ECO:0007669"/>
    <property type="project" value="UniProtKB-KW"/>
</dbReference>
<sequence>MRKNILKKALASTLIATTILTTFTACNTKIDVDLGYKASDYVTLGDYKNINVEVDRTSIENELVEEAILEDQEENTTYSEVSRGAIATDQVMYNVTCAYSGVTISELSASGETIILGVDDFPIDIDGLEDMLYGMTAGETKVQIVTLPEDYSNTEYAGAKVVFEITVEEVDQANVPMITDAYVSQYYGYSTVEEYRESIKTEVASDVDEKVQSAYEEAVLTELTNICEVSDIPQSLYDEKYDQLNTSINFYATLMSKSNDEYCEYYFNMTFDEYVRKSCEQRLILEAIIEAEDMTLTEYQYKGELDTFAEDNGFSTGSLMVEKYGKDKVCIGMLVARAQQFVLDSATANYI</sequence>
<evidence type="ECO:0000256" key="3">
    <source>
        <dbReference type="SAM" id="SignalP"/>
    </source>
</evidence>
<reference evidence="6" key="1">
    <citation type="submission" date="2016-10" db="EMBL/GenBank/DDBJ databases">
        <authorList>
            <person name="Varghese N."/>
            <person name="Submissions S."/>
        </authorList>
    </citation>
    <scope>NUCLEOTIDE SEQUENCE [LARGE SCALE GENOMIC DNA]</scope>
    <source>
        <strain evidence="6">M83</strain>
    </source>
</reference>
<dbReference type="AlphaFoldDB" id="A0A1G9U5W1"/>
<keyword evidence="3" id="KW-0732">Signal</keyword>
<feature type="domain" description="Trigger factor C-terminal" evidence="4">
    <location>
        <begin position="191"/>
        <end position="327"/>
    </location>
</feature>
<keyword evidence="2" id="KW-0413">Isomerase</keyword>
<evidence type="ECO:0000259" key="4">
    <source>
        <dbReference type="Pfam" id="PF05698"/>
    </source>
</evidence>
<evidence type="ECO:0000256" key="2">
    <source>
        <dbReference type="ARBA" id="ARBA00023235"/>
    </source>
</evidence>
<dbReference type="PROSITE" id="PS51257">
    <property type="entry name" value="PROKAR_LIPOPROTEIN"/>
    <property type="match status" value="1"/>
</dbReference>
<accession>A0A1G9U5W1</accession>
<proteinExistence type="predicted"/>
<dbReference type="GO" id="GO:0006457">
    <property type="term" value="P:protein folding"/>
    <property type="evidence" value="ECO:0007669"/>
    <property type="project" value="InterPro"/>
</dbReference>
<evidence type="ECO:0000313" key="6">
    <source>
        <dbReference type="Proteomes" id="UP000187651"/>
    </source>
</evidence>
<dbReference type="GO" id="GO:0015031">
    <property type="term" value="P:protein transport"/>
    <property type="evidence" value="ECO:0007669"/>
    <property type="project" value="InterPro"/>
</dbReference>
<dbReference type="Proteomes" id="UP000187651">
    <property type="component" value="Unassembled WGS sequence"/>
</dbReference>
<dbReference type="SUPFAM" id="SSF109998">
    <property type="entry name" value="Triger factor/SurA peptide-binding domain-like"/>
    <property type="match status" value="1"/>
</dbReference>
<dbReference type="InterPro" id="IPR037041">
    <property type="entry name" value="Trigger_fac_C_sf"/>
</dbReference>
<dbReference type="SUPFAM" id="SSF54534">
    <property type="entry name" value="FKBP-like"/>
    <property type="match status" value="1"/>
</dbReference>
<dbReference type="InterPro" id="IPR046357">
    <property type="entry name" value="PPIase_dom_sf"/>
</dbReference>
<organism evidence="5 6">
    <name type="scientific">Lachnospira pectinoschiza</name>
    <dbReference type="NCBI Taxonomy" id="28052"/>
    <lineage>
        <taxon>Bacteria</taxon>
        <taxon>Bacillati</taxon>
        <taxon>Bacillota</taxon>
        <taxon>Clostridia</taxon>
        <taxon>Lachnospirales</taxon>
        <taxon>Lachnospiraceae</taxon>
        <taxon>Lachnospira</taxon>
    </lineage>
</organism>
<dbReference type="Gene3D" id="1.10.3120.10">
    <property type="entry name" value="Trigger factor, C-terminal domain"/>
    <property type="match status" value="1"/>
</dbReference>
<dbReference type="InterPro" id="IPR027304">
    <property type="entry name" value="Trigger_fact/SurA_dom_sf"/>
</dbReference>
<feature type="signal peptide" evidence="3">
    <location>
        <begin position="1"/>
        <end position="24"/>
    </location>
</feature>
<dbReference type="OrthoDB" id="9767721at2"/>
<dbReference type="Gene3D" id="3.10.50.40">
    <property type="match status" value="1"/>
</dbReference>
<gene>
    <name evidence="5" type="ORF">SAMN05216544_0626</name>
</gene>